<organism evidence="18 19">
    <name type="scientific">Vagococcus lutrae</name>
    <dbReference type="NCBI Taxonomy" id="81947"/>
    <lineage>
        <taxon>Bacteria</taxon>
        <taxon>Bacillati</taxon>
        <taxon>Bacillota</taxon>
        <taxon>Bacilli</taxon>
        <taxon>Lactobacillales</taxon>
        <taxon>Enterococcaceae</taxon>
        <taxon>Vagococcus</taxon>
    </lineage>
</organism>
<dbReference type="InterPro" id="IPR023346">
    <property type="entry name" value="Lysozyme-like_dom_sf"/>
</dbReference>
<evidence type="ECO:0000256" key="13">
    <source>
        <dbReference type="ARBA" id="ARBA00049902"/>
    </source>
</evidence>
<feature type="region of interest" description="Disordered" evidence="14">
    <location>
        <begin position="662"/>
        <end position="739"/>
    </location>
</feature>
<gene>
    <name evidence="18" type="ORF">PML95_06990</name>
</gene>
<comment type="similarity">
    <text evidence="1">In the C-terminal section; belongs to the transpeptidase family.</text>
</comment>
<evidence type="ECO:0000256" key="5">
    <source>
        <dbReference type="ARBA" id="ARBA00022676"/>
    </source>
</evidence>
<feature type="compositionally biased region" description="Basic and acidic residues" evidence="14">
    <location>
        <begin position="727"/>
        <end position="739"/>
    </location>
</feature>
<evidence type="ECO:0000256" key="15">
    <source>
        <dbReference type="SAM" id="Phobius"/>
    </source>
</evidence>
<keyword evidence="15" id="KW-1133">Transmembrane helix</keyword>
<dbReference type="InterPro" id="IPR012338">
    <property type="entry name" value="Beta-lactam/transpept-like"/>
</dbReference>
<feature type="compositionally biased region" description="Basic residues" evidence="14">
    <location>
        <begin position="12"/>
        <end position="22"/>
    </location>
</feature>
<evidence type="ECO:0000256" key="12">
    <source>
        <dbReference type="ARBA" id="ARBA00034000"/>
    </source>
</evidence>
<feature type="compositionally biased region" description="Low complexity" evidence="14">
    <location>
        <begin position="695"/>
        <end position="726"/>
    </location>
</feature>
<evidence type="ECO:0000259" key="17">
    <source>
        <dbReference type="Pfam" id="PF00912"/>
    </source>
</evidence>
<dbReference type="Proteomes" id="UP001179600">
    <property type="component" value="Chromosome"/>
</dbReference>
<dbReference type="GO" id="GO:0006508">
    <property type="term" value="P:proteolysis"/>
    <property type="evidence" value="ECO:0007669"/>
    <property type="project" value="UniProtKB-KW"/>
</dbReference>
<keyword evidence="10" id="KW-0511">Multifunctional enzyme</keyword>
<dbReference type="NCBIfam" id="TIGR02074">
    <property type="entry name" value="PBP_1a_fam"/>
    <property type="match status" value="1"/>
</dbReference>
<comment type="similarity">
    <text evidence="2">In the N-terminal section; belongs to the glycosyltransferase 51 family.</text>
</comment>
<evidence type="ECO:0000256" key="8">
    <source>
        <dbReference type="ARBA" id="ARBA00022960"/>
    </source>
</evidence>
<evidence type="ECO:0000256" key="7">
    <source>
        <dbReference type="ARBA" id="ARBA00022801"/>
    </source>
</evidence>
<reference evidence="18" key="1">
    <citation type="submission" date="2023-01" db="EMBL/GenBank/DDBJ databases">
        <title>Oxazolidinone resistance genes in florfenicol resistant enterococci from beef cattle and veal calves at slaughter.</title>
        <authorList>
            <person name="Biggel M."/>
        </authorList>
    </citation>
    <scope>NUCLEOTIDE SEQUENCE</scope>
    <source>
        <strain evidence="18">K204-1</strain>
    </source>
</reference>
<dbReference type="FunFam" id="1.10.3810.10:FF:000001">
    <property type="entry name" value="Penicillin-binding protein 1A"/>
    <property type="match status" value="1"/>
</dbReference>
<evidence type="ECO:0000256" key="3">
    <source>
        <dbReference type="ARBA" id="ARBA00022645"/>
    </source>
</evidence>
<evidence type="ECO:0000256" key="9">
    <source>
        <dbReference type="ARBA" id="ARBA00022984"/>
    </source>
</evidence>
<evidence type="ECO:0000256" key="11">
    <source>
        <dbReference type="ARBA" id="ARBA00023316"/>
    </source>
</evidence>
<dbReference type="Gene3D" id="3.40.710.10">
    <property type="entry name" value="DD-peptidase/beta-lactamase superfamily"/>
    <property type="match status" value="1"/>
</dbReference>
<dbReference type="Pfam" id="PF00905">
    <property type="entry name" value="Transpeptidase"/>
    <property type="match status" value="1"/>
</dbReference>
<sequence>MSEKTRSYTQGQKRKNKKKPKQNKKKWIGRILLILFLVVSIAFLSGVGLFLFYAKGAPELDVAKLEDTLSSKVYDRNDQLIYEVGEKKRETVAPEQVPFQLKEAIMSIEDKRFEKHIGVDPIRILGAAISNLTSDSLQGGSTLTQQLIKLSYFSTKEEDQTLKRKAQEASLAIELERSKTKDEILTYYINKVYMSNGLYGMETASEIYFGKSLDQLTLAQTALLAGLPQAPATYDPYVNPDLAKKRRDIVLGEMKRDNRINEEEYQAAINESIEEGLRPLENQSESYRMIDNYIKEVIAEAKEKSEKDIYTDGLEIHTNLDLDAQSYLYNLVNGDEQIQFPNDDFQAAITILDVHTGDVIAQIGGRKVPEDVQLGENLATSAKRDFASAVKPINVYAPAVEFLNYSSARIVVDEPYKYPNTNTNVYNYDRRYLGAITIREALVDSRNVPAAKTIEEVGLDKVSEFLENIDMEYPGGVNPSSAIFGETNSLSMAAAYGALANEGTYHKPSYINRIIYPDGTEEIFKEKGKKVMKDSTAYIVTDMLKDVLKRGTGAQADIPYIFHAGKTGTSNYDEKDMDKIKGDTTGAPNISFVGYNPDYVISVWTGYKDFYRPIPYQEQHLAMLIYKYLMGYLTENTEPKDWVMPDSVVKIGNELYVKDHVRDQTTWKPAPTTAKTKPSTEESKTETTQSEETETTATEPPETSTETEAPTETTPTTEQTQPQTTQKPEEKPTESNRDN</sequence>
<evidence type="ECO:0000313" key="19">
    <source>
        <dbReference type="Proteomes" id="UP001179600"/>
    </source>
</evidence>
<dbReference type="GO" id="GO:0008360">
    <property type="term" value="P:regulation of cell shape"/>
    <property type="evidence" value="ECO:0007669"/>
    <property type="project" value="UniProtKB-KW"/>
</dbReference>
<protein>
    <submittedName>
        <fullName evidence="18">PBP1A family penicillin-binding protein</fullName>
    </submittedName>
</protein>
<dbReference type="InterPro" id="IPR001460">
    <property type="entry name" value="PCN-bd_Tpept"/>
</dbReference>
<keyword evidence="9" id="KW-0573">Peptidoglycan synthesis</keyword>
<feature type="region of interest" description="Disordered" evidence="14">
    <location>
        <begin position="1"/>
        <end position="22"/>
    </location>
</feature>
<dbReference type="PANTHER" id="PTHR32282">
    <property type="entry name" value="BINDING PROTEIN TRANSPEPTIDASE, PUTATIVE-RELATED"/>
    <property type="match status" value="1"/>
</dbReference>
<keyword evidence="6" id="KW-0808">Transferase</keyword>
<evidence type="ECO:0000256" key="10">
    <source>
        <dbReference type="ARBA" id="ARBA00023268"/>
    </source>
</evidence>
<feature type="domain" description="Glycosyl transferase family 51" evidence="17">
    <location>
        <begin position="79"/>
        <end position="255"/>
    </location>
</feature>
<dbReference type="EMBL" id="CP116507">
    <property type="protein sequence ID" value="WCG22143.1"/>
    <property type="molecule type" value="Genomic_DNA"/>
</dbReference>
<dbReference type="SUPFAM" id="SSF53955">
    <property type="entry name" value="Lysozyme-like"/>
    <property type="match status" value="1"/>
</dbReference>
<evidence type="ECO:0000256" key="1">
    <source>
        <dbReference type="ARBA" id="ARBA00007090"/>
    </source>
</evidence>
<dbReference type="InterPro" id="IPR050396">
    <property type="entry name" value="Glycosyltr_51/Transpeptidase"/>
</dbReference>
<evidence type="ECO:0000256" key="6">
    <source>
        <dbReference type="ARBA" id="ARBA00022679"/>
    </source>
</evidence>
<dbReference type="GO" id="GO:0008955">
    <property type="term" value="F:peptidoglycan glycosyltransferase activity"/>
    <property type="evidence" value="ECO:0007669"/>
    <property type="project" value="UniProtKB-EC"/>
</dbReference>
<keyword evidence="4" id="KW-0645">Protease</keyword>
<dbReference type="Pfam" id="PF00912">
    <property type="entry name" value="Transgly"/>
    <property type="match status" value="1"/>
</dbReference>
<dbReference type="AlphaFoldDB" id="A0AAF0BC11"/>
<dbReference type="InterPro" id="IPR036950">
    <property type="entry name" value="PBP_transglycosylase"/>
</dbReference>
<dbReference type="Gene3D" id="1.10.3810.10">
    <property type="entry name" value="Biosynthetic peptidoglycan transglycosylase-like"/>
    <property type="match status" value="1"/>
</dbReference>
<dbReference type="GO" id="GO:0009002">
    <property type="term" value="F:serine-type D-Ala-D-Ala carboxypeptidase activity"/>
    <property type="evidence" value="ECO:0007669"/>
    <property type="project" value="UniProtKB-EC"/>
</dbReference>
<keyword evidence="5" id="KW-0328">Glycosyltransferase</keyword>
<evidence type="ECO:0000256" key="4">
    <source>
        <dbReference type="ARBA" id="ARBA00022670"/>
    </source>
</evidence>
<dbReference type="InterPro" id="IPR001264">
    <property type="entry name" value="Glyco_trans_51"/>
</dbReference>
<proteinExistence type="inferred from homology"/>
<feature type="compositionally biased region" description="Low complexity" evidence="14">
    <location>
        <begin position="666"/>
        <end position="677"/>
    </location>
</feature>
<evidence type="ECO:0000256" key="14">
    <source>
        <dbReference type="SAM" id="MobiDB-lite"/>
    </source>
</evidence>
<keyword evidence="11" id="KW-0961">Cell wall biogenesis/degradation</keyword>
<evidence type="ECO:0000256" key="2">
    <source>
        <dbReference type="ARBA" id="ARBA00007739"/>
    </source>
</evidence>
<keyword evidence="8" id="KW-0133">Cell shape</keyword>
<keyword evidence="3" id="KW-0121">Carboxypeptidase</keyword>
<name>A0AAF0BC11_9ENTE</name>
<dbReference type="GO" id="GO:0009252">
    <property type="term" value="P:peptidoglycan biosynthetic process"/>
    <property type="evidence" value="ECO:0007669"/>
    <property type="project" value="UniProtKB-KW"/>
</dbReference>
<accession>A0AAF0BC11</accession>
<keyword evidence="15" id="KW-0472">Membrane</keyword>
<dbReference type="SUPFAM" id="SSF56601">
    <property type="entry name" value="beta-lactamase/transpeptidase-like"/>
    <property type="match status" value="1"/>
</dbReference>
<feature type="transmembrane region" description="Helical" evidence="15">
    <location>
        <begin position="27"/>
        <end position="54"/>
    </location>
</feature>
<feature type="domain" description="Penicillin-binding protein transpeptidase" evidence="16">
    <location>
        <begin position="348"/>
        <end position="598"/>
    </location>
</feature>
<evidence type="ECO:0000259" key="16">
    <source>
        <dbReference type="Pfam" id="PF00905"/>
    </source>
</evidence>
<keyword evidence="15" id="KW-0812">Transmembrane</keyword>
<comment type="catalytic activity">
    <reaction evidence="13">
        <text>[GlcNAc-(1-&gt;4)-Mur2Ac(oyl-L-Ala-gamma-D-Glu-L-Lys-D-Ala-D-Ala)](n)-di-trans,octa-cis-undecaprenyl diphosphate + beta-D-GlcNAc-(1-&gt;4)-Mur2Ac(oyl-L-Ala-gamma-D-Glu-L-Lys-D-Ala-D-Ala)-di-trans,octa-cis-undecaprenyl diphosphate = [GlcNAc-(1-&gt;4)-Mur2Ac(oyl-L-Ala-gamma-D-Glu-L-Lys-D-Ala-D-Ala)](n+1)-di-trans,octa-cis-undecaprenyl diphosphate + di-trans,octa-cis-undecaprenyl diphosphate + H(+)</text>
        <dbReference type="Rhea" id="RHEA:23708"/>
        <dbReference type="Rhea" id="RHEA-COMP:9602"/>
        <dbReference type="Rhea" id="RHEA-COMP:9603"/>
        <dbReference type="ChEBI" id="CHEBI:15378"/>
        <dbReference type="ChEBI" id="CHEBI:58405"/>
        <dbReference type="ChEBI" id="CHEBI:60033"/>
        <dbReference type="ChEBI" id="CHEBI:78435"/>
        <dbReference type="EC" id="2.4.99.28"/>
    </reaction>
</comment>
<keyword evidence="7" id="KW-0378">Hydrolase</keyword>
<comment type="catalytic activity">
    <reaction evidence="12">
        <text>Preferential cleavage: (Ac)2-L-Lys-D-Ala-|-D-Ala. Also transpeptidation of peptidyl-alanyl moieties that are N-acyl substituents of D-alanine.</text>
        <dbReference type="EC" id="3.4.16.4"/>
    </reaction>
</comment>
<dbReference type="GO" id="GO:0008658">
    <property type="term" value="F:penicillin binding"/>
    <property type="evidence" value="ECO:0007669"/>
    <property type="project" value="InterPro"/>
</dbReference>
<dbReference type="GO" id="GO:0030288">
    <property type="term" value="C:outer membrane-bounded periplasmic space"/>
    <property type="evidence" value="ECO:0007669"/>
    <property type="project" value="TreeGrafter"/>
</dbReference>
<evidence type="ECO:0000313" key="18">
    <source>
        <dbReference type="EMBL" id="WCG22143.1"/>
    </source>
</evidence>
<dbReference type="RefSeq" id="WP_272163121.1">
    <property type="nucleotide sequence ID" value="NZ_CP116507.1"/>
</dbReference>
<dbReference type="PANTHER" id="PTHR32282:SF29">
    <property type="entry name" value="PENICILLIN-BINDING PROTEIN 1A"/>
    <property type="match status" value="1"/>
</dbReference>
<dbReference type="GO" id="GO:0071555">
    <property type="term" value="P:cell wall organization"/>
    <property type="evidence" value="ECO:0007669"/>
    <property type="project" value="UniProtKB-KW"/>
</dbReference>